<feature type="compositionally biased region" description="Pro residues" evidence="2">
    <location>
        <begin position="41"/>
        <end position="51"/>
    </location>
</feature>
<dbReference type="InterPro" id="IPR029021">
    <property type="entry name" value="Prot-tyrosine_phosphatase-like"/>
</dbReference>
<sequence length="251" mass="26366">MTTPKAPPGSQNLREVSGQESLVGGRVRPHALFRGDAPAQSDPPPSLPGWPPATVVDLRSVSEYVGPHPLTEFGATIHRVPLSKKLNVLDFDADDILKHGGLAGLYEYTIDGAEQAIVEAVDVVAKSEHPVLVHCTLGKDRTGIVVATILGAIGVSVAGIIADYVETGPNVHRILARLAALDSPAAVRIQDLAGTYPEALEASAEAIEAVLRLHAEAGGADRWLLAHGMTTDSLAQLRARLLTSSNGEENP</sequence>
<evidence type="ECO:0000259" key="3">
    <source>
        <dbReference type="PROSITE" id="PS50056"/>
    </source>
</evidence>
<feature type="domain" description="Tyrosine specific protein phosphatases" evidence="3">
    <location>
        <begin position="115"/>
        <end position="161"/>
    </location>
</feature>
<proteinExistence type="inferred from homology"/>
<accession>A0ABN6AU68</accession>
<dbReference type="InterPro" id="IPR026893">
    <property type="entry name" value="Tyr/Ser_Pase_IphP-type"/>
</dbReference>
<dbReference type="EMBL" id="AP022597">
    <property type="protein sequence ID" value="BBY71393.1"/>
    <property type="molecule type" value="Genomic_DNA"/>
</dbReference>
<protein>
    <recommendedName>
        <fullName evidence="3">Tyrosine specific protein phosphatases domain-containing protein</fullName>
    </recommendedName>
</protein>
<dbReference type="PANTHER" id="PTHR31126">
    <property type="entry name" value="TYROSINE-PROTEIN PHOSPHATASE"/>
    <property type="match status" value="1"/>
</dbReference>
<dbReference type="Proteomes" id="UP000466578">
    <property type="component" value="Chromosome"/>
</dbReference>
<dbReference type="Gene3D" id="3.90.190.10">
    <property type="entry name" value="Protein tyrosine phosphatase superfamily"/>
    <property type="match status" value="1"/>
</dbReference>
<reference evidence="4 5" key="1">
    <citation type="journal article" date="2019" name="Emerg. Microbes Infect.">
        <title>Comprehensive subspecies identification of 175 nontuberculous mycobacteria species based on 7547 genomic profiles.</title>
        <authorList>
            <person name="Matsumoto Y."/>
            <person name="Kinjo T."/>
            <person name="Motooka D."/>
            <person name="Nabeya D."/>
            <person name="Jung N."/>
            <person name="Uechi K."/>
            <person name="Horii T."/>
            <person name="Iida T."/>
            <person name="Fujita J."/>
            <person name="Nakamura S."/>
        </authorList>
    </citation>
    <scope>NUCLEOTIDE SEQUENCE [LARGE SCALE GENOMIC DNA]</scope>
    <source>
        <strain evidence="4 5">JCM 30622</strain>
    </source>
</reference>
<feature type="compositionally biased region" description="Polar residues" evidence="2">
    <location>
        <begin position="1"/>
        <end position="20"/>
    </location>
</feature>
<dbReference type="PANTHER" id="PTHR31126:SF1">
    <property type="entry name" value="TYROSINE SPECIFIC PROTEIN PHOSPHATASES DOMAIN-CONTAINING PROTEIN"/>
    <property type="match status" value="1"/>
</dbReference>
<gene>
    <name evidence="4" type="ORF">MPRI_35800</name>
</gene>
<evidence type="ECO:0000256" key="2">
    <source>
        <dbReference type="SAM" id="MobiDB-lite"/>
    </source>
</evidence>
<dbReference type="PROSITE" id="PS00383">
    <property type="entry name" value="TYR_PHOSPHATASE_1"/>
    <property type="match status" value="1"/>
</dbReference>
<feature type="region of interest" description="Disordered" evidence="2">
    <location>
        <begin position="1"/>
        <end position="51"/>
    </location>
</feature>
<dbReference type="PROSITE" id="PS50056">
    <property type="entry name" value="TYR_PHOSPHATASE_2"/>
    <property type="match status" value="1"/>
</dbReference>
<name>A0ABN6AU68_9MYCO</name>
<dbReference type="RefSeq" id="WP_080588003.1">
    <property type="nucleotide sequence ID" value="NZ_AP022597.1"/>
</dbReference>
<organism evidence="4 5">
    <name type="scientific">Mycobacterium paraintracellulare</name>
    <dbReference type="NCBI Taxonomy" id="1138383"/>
    <lineage>
        <taxon>Bacteria</taxon>
        <taxon>Bacillati</taxon>
        <taxon>Actinomycetota</taxon>
        <taxon>Actinomycetes</taxon>
        <taxon>Mycobacteriales</taxon>
        <taxon>Mycobacteriaceae</taxon>
        <taxon>Mycobacterium</taxon>
        <taxon>Mycobacterium avium complex (MAC)</taxon>
    </lineage>
</organism>
<dbReference type="InterPro" id="IPR000387">
    <property type="entry name" value="Tyr_Pase_dom"/>
</dbReference>
<comment type="similarity">
    <text evidence="1">Belongs to the protein-tyrosine phosphatase family.</text>
</comment>
<evidence type="ECO:0000313" key="5">
    <source>
        <dbReference type="Proteomes" id="UP000466578"/>
    </source>
</evidence>
<keyword evidence="5" id="KW-1185">Reference proteome</keyword>
<evidence type="ECO:0000313" key="4">
    <source>
        <dbReference type="EMBL" id="BBY71393.1"/>
    </source>
</evidence>
<dbReference type="Pfam" id="PF13350">
    <property type="entry name" value="Y_phosphatase3"/>
    <property type="match status" value="1"/>
</dbReference>
<dbReference type="InterPro" id="IPR016130">
    <property type="entry name" value="Tyr_Pase_AS"/>
</dbReference>
<evidence type="ECO:0000256" key="1">
    <source>
        <dbReference type="ARBA" id="ARBA00009580"/>
    </source>
</evidence>
<dbReference type="SUPFAM" id="SSF52799">
    <property type="entry name" value="(Phosphotyrosine protein) phosphatases II"/>
    <property type="match status" value="1"/>
</dbReference>